<dbReference type="OrthoDB" id="122087at2"/>
<evidence type="ECO:0000313" key="2">
    <source>
        <dbReference type="Proteomes" id="UP000320244"/>
    </source>
</evidence>
<sequence length="83" mass="8911">MMTSSVGIREFRAGLADFIASAEPVAVTRHGHTVGWFIPTPVDQDAEVVSLRTAATTLDSLLAERGVDPDEVVADFKVARRAD</sequence>
<dbReference type="AlphaFoldDB" id="A0A563DYP8"/>
<dbReference type="EMBL" id="VCQV01000020">
    <property type="protein sequence ID" value="TWP35346.1"/>
    <property type="molecule type" value="Genomic_DNA"/>
</dbReference>
<reference evidence="1 2" key="2">
    <citation type="submission" date="2019-08" db="EMBL/GenBank/DDBJ databases">
        <title>Jejuicoccus antrihumi gen. nov., sp. nov., a new member of the family Dermacoccaceae isolated from a cave.</title>
        <authorList>
            <person name="Schumann P."/>
            <person name="Kim I.S."/>
        </authorList>
    </citation>
    <scope>NUCLEOTIDE SEQUENCE [LARGE SCALE GENOMIC DNA]</scope>
    <source>
        <strain evidence="1 2">C5-26</strain>
    </source>
</reference>
<protein>
    <submittedName>
        <fullName evidence="1">Type II toxin-antitoxin system Phd/YefM family antitoxin</fullName>
    </submittedName>
</protein>
<gene>
    <name evidence="1" type="ORF">FGL98_14535</name>
</gene>
<reference evidence="1 2" key="1">
    <citation type="submission" date="2019-05" db="EMBL/GenBank/DDBJ databases">
        <authorList>
            <person name="Lee S.D."/>
        </authorList>
    </citation>
    <scope>NUCLEOTIDE SEQUENCE [LARGE SCALE GENOMIC DNA]</scope>
    <source>
        <strain evidence="1 2">C5-26</strain>
    </source>
</reference>
<accession>A0A563DYP8</accession>
<dbReference type="Proteomes" id="UP000320244">
    <property type="component" value="Unassembled WGS sequence"/>
</dbReference>
<organism evidence="1 2">
    <name type="scientific">Leekyejoonella antrihumi</name>
    <dbReference type="NCBI Taxonomy" id="1660198"/>
    <lineage>
        <taxon>Bacteria</taxon>
        <taxon>Bacillati</taxon>
        <taxon>Actinomycetota</taxon>
        <taxon>Actinomycetes</taxon>
        <taxon>Micrococcales</taxon>
        <taxon>Dermacoccaceae</taxon>
        <taxon>Leekyejoonella</taxon>
    </lineage>
</organism>
<proteinExistence type="predicted"/>
<comment type="caution">
    <text evidence="1">The sequence shown here is derived from an EMBL/GenBank/DDBJ whole genome shotgun (WGS) entry which is preliminary data.</text>
</comment>
<evidence type="ECO:0000313" key="1">
    <source>
        <dbReference type="EMBL" id="TWP35346.1"/>
    </source>
</evidence>
<keyword evidence="2" id="KW-1185">Reference proteome</keyword>
<name>A0A563DYP8_9MICO</name>